<dbReference type="Gene3D" id="1.25.70.10">
    <property type="entry name" value="Transcription termination factor 3, mitochondrial"/>
    <property type="match status" value="1"/>
</dbReference>
<accession>A0A812Y2K7</accession>
<keyword evidence="4" id="KW-1185">Reference proteome</keyword>
<proteinExistence type="inferred from homology"/>
<dbReference type="Pfam" id="PF02536">
    <property type="entry name" value="mTERF"/>
    <property type="match status" value="1"/>
</dbReference>
<dbReference type="Proteomes" id="UP000649617">
    <property type="component" value="Unassembled WGS sequence"/>
</dbReference>
<dbReference type="GO" id="GO:0003676">
    <property type="term" value="F:nucleic acid binding"/>
    <property type="evidence" value="ECO:0007669"/>
    <property type="project" value="InterPro"/>
</dbReference>
<organism evidence="3 4">
    <name type="scientific">Symbiodinium pilosum</name>
    <name type="common">Dinoflagellate</name>
    <dbReference type="NCBI Taxonomy" id="2952"/>
    <lineage>
        <taxon>Eukaryota</taxon>
        <taxon>Sar</taxon>
        <taxon>Alveolata</taxon>
        <taxon>Dinophyceae</taxon>
        <taxon>Suessiales</taxon>
        <taxon>Symbiodiniaceae</taxon>
        <taxon>Symbiodinium</taxon>
    </lineage>
</organism>
<keyword evidence="2" id="KW-0809">Transit peptide</keyword>
<dbReference type="EMBL" id="CAJNIZ010046859">
    <property type="protein sequence ID" value="CAE7757967.1"/>
    <property type="molecule type" value="Genomic_DNA"/>
</dbReference>
<comment type="caution">
    <text evidence="3">The sequence shown here is derived from an EMBL/GenBank/DDBJ whole genome shotgun (WGS) entry which is preliminary data.</text>
</comment>
<dbReference type="InterPro" id="IPR038538">
    <property type="entry name" value="MTERF_sf"/>
</dbReference>
<name>A0A812Y2K7_SYMPI</name>
<dbReference type="AlphaFoldDB" id="A0A812Y2K7"/>
<dbReference type="InterPro" id="IPR003690">
    <property type="entry name" value="MTERF"/>
</dbReference>
<reference evidence="3" key="1">
    <citation type="submission" date="2021-02" db="EMBL/GenBank/DDBJ databases">
        <authorList>
            <person name="Dougan E. K."/>
            <person name="Rhodes N."/>
            <person name="Thang M."/>
            <person name="Chan C."/>
        </authorList>
    </citation>
    <scope>NUCLEOTIDE SEQUENCE</scope>
</reference>
<sequence length="142" mass="16256">MQRNTDTFLSWGFNDEDVAHLIHAAPGILSLSTNRLHQTFAFLDNVGVKKENIPETLLRCPRFVKMNSNNNLLLKKNLLLRHYTKAEVAAILRHTPQILTCSHDQLSSRLRALEQSGMLHAVMNRVAMNQDGQKDDKGRRRQ</sequence>
<evidence type="ECO:0000256" key="1">
    <source>
        <dbReference type="ARBA" id="ARBA00007692"/>
    </source>
</evidence>
<evidence type="ECO:0000313" key="4">
    <source>
        <dbReference type="Proteomes" id="UP000649617"/>
    </source>
</evidence>
<evidence type="ECO:0000256" key="2">
    <source>
        <dbReference type="ARBA" id="ARBA00022946"/>
    </source>
</evidence>
<evidence type="ECO:0000313" key="3">
    <source>
        <dbReference type="EMBL" id="CAE7757967.1"/>
    </source>
</evidence>
<gene>
    <name evidence="3" type="primary">MTERFD1</name>
    <name evidence="3" type="ORF">SPIL2461_LOCUS22064</name>
</gene>
<protein>
    <submittedName>
        <fullName evidence="3">mTERFD1 protein</fullName>
    </submittedName>
</protein>
<comment type="similarity">
    <text evidence="1">Belongs to the mTERF family.</text>
</comment>